<keyword evidence="3" id="KW-1185">Reference proteome</keyword>
<name>A0ABV6FQQ4_9BACT</name>
<gene>
    <name evidence="2" type="ORF">ACFFIP_05175</name>
</gene>
<proteinExistence type="predicted"/>
<dbReference type="GO" id="GO:0016787">
    <property type="term" value="F:hydrolase activity"/>
    <property type="evidence" value="ECO:0007669"/>
    <property type="project" value="UniProtKB-KW"/>
</dbReference>
<feature type="domain" description="Dienelactone hydrolase" evidence="1">
    <location>
        <begin position="15"/>
        <end position="190"/>
    </location>
</feature>
<dbReference type="Pfam" id="PF01738">
    <property type="entry name" value="DLH"/>
    <property type="match status" value="1"/>
</dbReference>
<dbReference type="Proteomes" id="UP001589797">
    <property type="component" value="Unassembled WGS sequence"/>
</dbReference>
<keyword evidence="2" id="KW-0378">Hydrolase</keyword>
<protein>
    <submittedName>
        <fullName evidence="2">Dienelactone hydrolase family protein</fullName>
        <ecNumber evidence="2">3.1.-.-</ecNumber>
    </submittedName>
</protein>
<dbReference type="SUPFAM" id="SSF53474">
    <property type="entry name" value="alpha/beta-Hydrolases"/>
    <property type="match status" value="1"/>
</dbReference>
<evidence type="ECO:0000313" key="3">
    <source>
        <dbReference type="Proteomes" id="UP001589797"/>
    </source>
</evidence>
<dbReference type="InterPro" id="IPR002925">
    <property type="entry name" value="Dienelactn_hydro"/>
</dbReference>
<dbReference type="RefSeq" id="WP_382386506.1">
    <property type="nucleotide sequence ID" value="NZ_JBHLWI010000009.1"/>
</dbReference>
<reference evidence="2 3" key="1">
    <citation type="submission" date="2024-09" db="EMBL/GenBank/DDBJ databases">
        <authorList>
            <person name="Sun Q."/>
            <person name="Mori K."/>
        </authorList>
    </citation>
    <scope>NUCLEOTIDE SEQUENCE [LARGE SCALE GENOMIC DNA]</scope>
    <source>
        <strain evidence="2 3">CCM 7650</strain>
    </source>
</reference>
<evidence type="ECO:0000313" key="2">
    <source>
        <dbReference type="EMBL" id="MFC0262066.1"/>
    </source>
</evidence>
<dbReference type="InterPro" id="IPR029058">
    <property type="entry name" value="AB_hydrolase_fold"/>
</dbReference>
<sequence>MEHLKIKVDNVLLDGDLSLPENPKGIIIFSHGSGSSRFSPRNNLVAQYLNKLGFGTFLFDLLTKEEDSDYQLRFDIPLLSERLIKVTNFLINVPSLAKIPCAYFGSSTGAASALIAASKLQDKIKAVVSRGGRPDLALHVLQKVKAPTLLIVGDLDTEVKELNQIAFEKIPAEKEIKIIEGATHLFEEPGKLELISQISGEWFQKFLISQKQTPNQSLTMRKV</sequence>
<evidence type="ECO:0000259" key="1">
    <source>
        <dbReference type="Pfam" id="PF01738"/>
    </source>
</evidence>
<accession>A0ABV6FQQ4</accession>
<comment type="caution">
    <text evidence="2">The sequence shown here is derived from an EMBL/GenBank/DDBJ whole genome shotgun (WGS) entry which is preliminary data.</text>
</comment>
<dbReference type="Gene3D" id="3.40.50.1820">
    <property type="entry name" value="alpha/beta hydrolase"/>
    <property type="match status" value="1"/>
</dbReference>
<dbReference type="EMBL" id="JBHLWI010000009">
    <property type="protein sequence ID" value="MFC0262066.1"/>
    <property type="molecule type" value="Genomic_DNA"/>
</dbReference>
<organism evidence="2 3">
    <name type="scientific">Fontibacter flavus</name>
    <dbReference type="NCBI Taxonomy" id="654838"/>
    <lineage>
        <taxon>Bacteria</taxon>
        <taxon>Pseudomonadati</taxon>
        <taxon>Bacteroidota</taxon>
        <taxon>Cytophagia</taxon>
        <taxon>Cytophagales</taxon>
        <taxon>Cyclobacteriaceae</taxon>
        <taxon>Fontibacter</taxon>
    </lineage>
</organism>
<dbReference type="EC" id="3.1.-.-" evidence="2"/>